<dbReference type="PANTHER" id="PTHR46786">
    <property type="entry name" value="ZINC FINGER MATRIN-TYPE PROTEIN 3"/>
    <property type="match status" value="1"/>
</dbReference>
<dbReference type="PROSITE" id="PS00028">
    <property type="entry name" value="ZINC_FINGER_C2H2_1"/>
    <property type="match status" value="1"/>
</dbReference>
<evidence type="ECO:0000313" key="3">
    <source>
        <dbReference type="Proteomes" id="UP001231518"/>
    </source>
</evidence>
<proteinExistence type="predicted"/>
<reference evidence="2" key="1">
    <citation type="submission" date="2023-03" db="EMBL/GenBank/DDBJ databases">
        <title>Chromosome-level genomes of two armyworms, Mythimna separata and Mythimna loreyi, provide insights into the biosynthesis and reception of sex pheromones.</title>
        <authorList>
            <person name="Zhao H."/>
        </authorList>
    </citation>
    <scope>NUCLEOTIDE SEQUENCE</scope>
    <source>
        <strain evidence="2">BeijingLab</strain>
        <tissue evidence="2">Pupa</tissue>
    </source>
</reference>
<dbReference type="InterPro" id="IPR052644">
    <property type="entry name" value="ZMAT3"/>
</dbReference>
<organism evidence="2 3">
    <name type="scientific">Mythimna separata</name>
    <name type="common">Oriental armyworm</name>
    <name type="synonym">Pseudaletia separata</name>
    <dbReference type="NCBI Taxonomy" id="271217"/>
    <lineage>
        <taxon>Eukaryota</taxon>
        <taxon>Metazoa</taxon>
        <taxon>Ecdysozoa</taxon>
        <taxon>Arthropoda</taxon>
        <taxon>Hexapoda</taxon>
        <taxon>Insecta</taxon>
        <taxon>Pterygota</taxon>
        <taxon>Neoptera</taxon>
        <taxon>Endopterygota</taxon>
        <taxon>Lepidoptera</taxon>
        <taxon>Glossata</taxon>
        <taxon>Ditrysia</taxon>
        <taxon>Noctuoidea</taxon>
        <taxon>Noctuidae</taxon>
        <taxon>Noctuinae</taxon>
        <taxon>Hadenini</taxon>
        <taxon>Mythimna</taxon>
    </lineage>
</organism>
<dbReference type="InterPro" id="IPR013087">
    <property type="entry name" value="Znf_C2H2_type"/>
</dbReference>
<dbReference type="SMART" id="SM00355">
    <property type="entry name" value="ZnF_C2H2"/>
    <property type="match status" value="4"/>
</dbReference>
<feature type="domain" description="C2H2-type" evidence="1">
    <location>
        <begin position="446"/>
        <end position="468"/>
    </location>
</feature>
<comment type="caution">
    <text evidence="2">The sequence shown here is derived from an EMBL/GenBank/DDBJ whole genome shotgun (WGS) entry which is preliminary data.</text>
</comment>
<gene>
    <name evidence="2" type="ORF">PYW07_010123</name>
</gene>
<dbReference type="Proteomes" id="UP001231518">
    <property type="component" value="Chromosome 24"/>
</dbReference>
<sequence>MDANKNRIKARLNKKINLEYETSNRAAFLYIDLSEASMSYLLHASGVVTGSLSCFCLACDAFLQSARHATHHVGTAEHQQKAGAVQLSDKFPHDHIKKFKRGYYCEFCNVLMPIASKVNVHITEDEHKHNKGVLLLKPLGLDVVAFNNVLIEEKAWHGLIEGVCSLCNAEFEDEEDHKADAEHSLNLVLKPIQFAADNAIFRHLDDTASQCLICNKLLAPGRMSEHFVNAEHLEIYAKQHIETNGACRGTETEEITAVTENNDKVDDCDNPPTENFEKDIEEEETRDFAKANKLTYNKNNKKSFCRICEVHLPASFKSIKEHVEGTNHRRLVASSTPSTTEPKDPGNLSKQETIKFIKSTVDIETPFNIVTIINLKYCILPNSLSLIWKNDSRIRCVLCNMNLPPHSNVSDHINTRQHSLKWINVPVITSERNEFIREVHPGLYHCGFCHLVVSGWTDMKRHLECSDHVQRKAVWEQRLRDHKAGAQEFLRLHPQTVFVQLMKMLNE</sequence>
<evidence type="ECO:0000259" key="1">
    <source>
        <dbReference type="PROSITE" id="PS00028"/>
    </source>
</evidence>
<keyword evidence="3" id="KW-1185">Reference proteome</keyword>
<dbReference type="AlphaFoldDB" id="A0AAD7YIG3"/>
<dbReference type="EMBL" id="JARGEI010000018">
    <property type="protein sequence ID" value="KAJ8715641.1"/>
    <property type="molecule type" value="Genomic_DNA"/>
</dbReference>
<protein>
    <recommendedName>
        <fullName evidence="1">C2H2-type domain-containing protein</fullName>
    </recommendedName>
</protein>
<accession>A0AAD7YIG3</accession>
<evidence type="ECO:0000313" key="2">
    <source>
        <dbReference type="EMBL" id="KAJ8715641.1"/>
    </source>
</evidence>
<name>A0AAD7YIG3_MYTSE</name>
<dbReference type="PANTHER" id="PTHR46786:SF1">
    <property type="entry name" value="ZINC FINGER MATRIN-TYPE PROTEIN 3"/>
    <property type="match status" value="1"/>
</dbReference>